<comment type="caution">
    <text evidence="1">The sequence shown here is derived from an EMBL/GenBank/DDBJ whole genome shotgun (WGS) entry which is preliminary data.</text>
</comment>
<keyword evidence="2" id="KW-1185">Reference proteome</keyword>
<protein>
    <submittedName>
        <fullName evidence="1">Uncharacterized protein</fullName>
    </submittedName>
</protein>
<proteinExistence type="predicted"/>
<evidence type="ECO:0000313" key="1">
    <source>
        <dbReference type="EMBL" id="MCI41102.1"/>
    </source>
</evidence>
<dbReference type="Proteomes" id="UP000265520">
    <property type="component" value="Unassembled WGS sequence"/>
</dbReference>
<feature type="non-terminal residue" evidence="1">
    <location>
        <position position="104"/>
    </location>
</feature>
<name>A0A392RY77_9FABA</name>
<evidence type="ECO:0000313" key="2">
    <source>
        <dbReference type="Proteomes" id="UP000265520"/>
    </source>
</evidence>
<dbReference type="AlphaFoldDB" id="A0A392RY77"/>
<accession>A0A392RY77</accession>
<organism evidence="1 2">
    <name type="scientific">Trifolium medium</name>
    <dbReference type="NCBI Taxonomy" id="97028"/>
    <lineage>
        <taxon>Eukaryota</taxon>
        <taxon>Viridiplantae</taxon>
        <taxon>Streptophyta</taxon>
        <taxon>Embryophyta</taxon>
        <taxon>Tracheophyta</taxon>
        <taxon>Spermatophyta</taxon>
        <taxon>Magnoliopsida</taxon>
        <taxon>eudicotyledons</taxon>
        <taxon>Gunneridae</taxon>
        <taxon>Pentapetalae</taxon>
        <taxon>rosids</taxon>
        <taxon>fabids</taxon>
        <taxon>Fabales</taxon>
        <taxon>Fabaceae</taxon>
        <taxon>Papilionoideae</taxon>
        <taxon>50 kb inversion clade</taxon>
        <taxon>NPAAA clade</taxon>
        <taxon>Hologalegina</taxon>
        <taxon>IRL clade</taxon>
        <taxon>Trifolieae</taxon>
        <taxon>Trifolium</taxon>
    </lineage>
</organism>
<dbReference type="EMBL" id="LXQA010287828">
    <property type="protein sequence ID" value="MCI41102.1"/>
    <property type="molecule type" value="Genomic_DNA"/>
</dbReference>
<sequence length="104" mass="10844">MEAKVEALEGEISEVRSTLVEVQNTVKENHASLIAMLEKCFGKSLVVEEGSASVVVKATSASGVSSEKKIGGSSGVLSEKKIGASSGVLHGDTLTEFRHSVKKV</sequence>
<reference evidence="1 2" key="1">
    <citation type="journal article" date="2018" name="Front. Plant Sci.">
        <title>Red Clover (Trifolium pratense) and Zigzag Clover (T. medium) - A Picture of Genomic Similarities and Differences.</title>
        <authorList>
            <person name="Dluhosova J."/>
            <person name="Istvanek J."/>
            <person name="Nedelnik J."/>
            <person name="Repkova J."/>
        </authorList>
    </citation>
    <scope>NUCLEOTIDE SEQUENCE [LARGE SCALE GENOMIC DNA]</scope>
    <source>
        <strain evidence="2">cv. 10/8</strain>
        <tissue evidence="1">Leaf</tissue>
    </source>
</reference>